<feature type="region of interest" description="Disordered" evidence="1">
    <location>
        <begin position="1"/>
        <end position="23"/>
    </location>
</feature>
<comment type="caution">
    <text evidence="3">The sequence shown here is derived from an EMBL/GenBank/DDBJ whole genome shotgun (WGS) entry which is preliminary data.</text>
</comment>
<dbReference type="SMART" id="SM00220">
    <property type="entry name" value="S_TKc"/>
    <property type="match status" value="1"/>
</dbReference>
<dbReference type="InterPro" id="IPR051681">
    <property type="entry name" value="Ser/Thr_Kinases-Pseudokinases"/>
</dbReference>
<gene>
    <name evidence="3" type="ORF">CLODIP_2_CD00905</name>
</gene>
<dbReference type="OrthoDB" id="4062651at2759"/>
<dbReference type="Gene3D" id="1.10.510.10">
    <property type="entry name" value="Transferase(Phosphotransferase) domain 1"/>
    <property type="match status" value="1"/>
</dbReference>
<dbReference type="AlphaFoldDB" id="A0A8S1CKD0"/>
<proteinExistence type="predicted"/>
<dbReference type="Pfam" id="PF00069">
    <property type="entry name" value="Pkinase"/>
    <property type="match status" value="1"/>
</dbReference>
<dbReference type="InterPro" id="IPR000719">
    <property type="entry name" value="Prot_kinase_dom"/>
</dbReference>
<dbReference type="EMBL" id="CADEPI010000039">
    <property type="protein sequence ID" value="CAB3368722.1"/>
    <property type="molecule type" value="Genomic_DNA"/>
</dbReference>
<dbReference type="GO" id="GO:0005524">
    <property type="term" value="F:ATP binding"/>
    <property type="evidence" value="ECO:0007669"/>
    <property type="project" value="InterPro"/>
</dbReference>
<dbReference type="GO" id="GO:0004674">
    <property type="term" value="F:protein serine/threonine kinase activity"/>
    <property type="evidence" value="ECO:0007669"/>
    <property type="project" value="TreeGrafter"/>
</dbReference>
<dbReference type="InterPro" id="IPR008271">
    <property type="entry name" value="Ser/Thr_kinase_AS"/>
</dbReference>
<name>A0A8S1CKD0_9INSE</name>
<sequence>MSTGDSPIVTKTLNNSGDFKTPTRKIASDKLNQSLVERTPIPIPPSPLLEKLGFGTGVTVFKLNRKPQGSGVAASPWAVKRVASTSKTNQVLTERLEREAQILQKLDHPNIIGFRKMQKQKDGRLCLAMEEGGVCLMDLVEDQKDEFDKPFPADIIMKVALDIAKALSYLHEEQKLVHGDIKSQNILIKDDFKIAKLCDFGTSLPIGPDGAVQGDYHCSEPWSAPEVVDFYSEDEDEENSPIKGQMKCAITEKADIFSFGLVIYEMLALFIPHMDTDDTAKSFDEDAFYGKIGSRPDLPDIQYDASFNDILGIFYSCTEHIPEKRPSAKRLVQILSGDA</sequence>
<dbReference type="InterPro" id="IPR011009">
    <property type="entry name" value="Kinase-like_dom_sf"/>
</dbReference>
<dbReference type="SUPFAM" id="SSF56112">
    <property type="entry name" value="Protein kinase-like (PK-like)"/>
    <property type="match status" value="1"/>
</dbReference>
<feature type="compositionally biased region" description="Polar residues" evidence="1">
    <location>
        <begin position="1"/>
        <end position="18"/>
    </location>
</feature>
<organism evidence="3 4">
    <name type="scientific">Cloeon dipterum</name>
    <dbReference type="NCBI Taxonomy" id="197152"/>
    <lineage>
        <taxon>Eukaryota</taxon>
        <taxon>Metazoa</taxon>
        <taxon>Ecdysozoa</taxon>
        <taxon>Arthropoda</taxon>
        <taxon>Hexapoda</taxon>
        <taxon>Insecta</taxon>
        <taxon>Pterygota</taxon>
        <taxon>Palaeoptera</taxon>
        <taxon>Ephemeroptera</taxon>
        <taxon>Pisciforma</taxon>
        <taxon>Baetidae</taxon>
        <taxon>Cloeon</taxon>
    </lineage>
</organism>
<accession>A0A8S1CKD0</accession>
<evidence type="ECO:0000313" key="3">
    <source>
        <dbReference type="EMBL" id="CAB3368722.1"/>
    </source>
</evidence>
<reference evidence="3 4" key="1">
    <citation type="submission" date="2020-04" db="EMBL/GenBank/DDBJ databases">
        <authorList>
            <person name="Alioto T."/>
            <person name="Alioto T."/>
            <person name="Gomez Garrido J."/>
        </authorList>
    </citation>
    <scope>NUCLEOTIDE SEQUENCE [LARGE SCALE GENOMIC DNA]</scope>
</reference>
<dbReference type="Gene3D" id="3.30.200.20">
    <property type="entry name" value="Phosphorylase Kinase, domain 1"/>
    <property type="match status" value="1"/>
</dbReference>
<dbReference type="PROSITE" id="PS50011">
    <property type="entry name" value="PROTEIN_KINASE_DOM"/>
    <property type="match status" value="1"/>
</dbReference>
<protein>
    <recommendedName>
        <fullName evidence="2">Protein kinase domain-containing protein</fullName>
    </recommendedName>
</protein>
<feature type="domain" description="Protein kinase" evidence="2">
    <location>
        <begin position="46"/>
        <end position="339"/>
    </location>
</feature>
<dbReference type="PROSITE" id="PS00108">
    <property type="entry name" value="PROTEIN_KINASE_ST"/>
    <property type="match status" value="1"/>
</dbReference>
<evidence type="ECO:0000259" key="2">
    <source>
        <dbReference type="PROSITE" id="PS50011"/>
    </source>
</evidence>
<keyword evidence="4" id="KW-1185">Reference proteome</keyword>
<evidence type="ECO:0000256" key="1">
    <source>
        <dbReference type="SAM" id="MobiDB-lite"/>
    </source>
</evidence>
<dbReference type="Proteomes" id="UP000494165">
    <property type="component" value="Unassembled WGS sequence"/>
</dbReference>
<evidence type="ECO:0000313" key="4">
    <source>
        <dbReference type="Proteomes" id="UP000494165"/>
    </source>
</evidence>
<dbReference type="PANTHER" id="PTHR44329">
    <property type="entry name" value="SERINE/THREONINE-PROTEIN KINASE TNNI3K-RELATED"/>
    <property type="match status" value="1"/>
</dbReference>